<dbReference type="NCBIfam" id="TIGR02937">
    <property type="entry name" value="sigma70-ECF"/>
    <property type="match status" value="1"/>
</dbReference>
<dbReference type="Pfam" id="PF04545">
    <property type="entry name" value="Sigma70_r4"/>
    <property type="match status" value="1"/>
</dbReference>
<dbReference type="GO" id="GO:0003677">
    <property type="term" value="F:DNA binding"/>
    <property type="evidence" value="ECO:0007669"/>
    <property type="project" value="UniProtKB-KW"/>
</dbReference>
<comment type="similarity">
    <text evidence="1">Belongs to the sigma-70 factor family. ECF subfamily.</text>
</comment>
<dbReference type="Gene3D" id="1.10.10.10">
    <property type="entry name" value="Winged helix-like DNA-binding domain superfamily/Winged helix DNA-binding domain"/>
    <property type="match status" value="1"/>
</dbReference>
<organism evidence="8 9">
    <name type="scientific">Acidithiobacillus caldus (strain ATCC 51756 / DSM 8584 / KU)</name>
    <dbReference type="NCBI Taxonomy" id="637389"/>
    <lineage>
        <taxon>Bacteria</taxon>
        <taxon>Pseudomonadati</taxon>
        <taxon>Pseudomonadota</taxon>
        <taxon>Acidithiobacillia</taxon>
        <taxon>Acidithiobacillales</taxon>
        <taxon>Acidithiobacillaceae</taxon>
        <taxon>Acidithiobacillus</taxon>
    </lineage>
</organism>
<dbReference type="GO" id="GO:0006352">
    <property type="term" value="P:DNA-templated transcription initiation"/>
    <property type="evidence" value="ECO:0007669"/>
    <property type="project" value="InterPro"/>
</dbReference>
<evidence type="ECO:0000256" key="4">
    <source>
        <dbReference type="ARBA" id="ARBA00023125"/>
    </source>
</evidence>
<dbReference type="GO" id="GO:0016987">
    <property type="term" value="F:sigma factor activity"/>
    <property type="evidence" value="ECO:0007669"/>
    <property type="project" value="UniProtKB-KW"/>
</dbReference>
<evidence type="ECO:0000256" key="2">
    <source>
        <dbReference type="ARBA" id="ARBA00023015"/>
    </source>
</evidence>
<evidence type="ECO:0000259" key="7">
    <source>
        <dbReference type="Pfam" id="PF04545"/>
    </source>
</evidence>
<evidence type="ECO:0000256" key="1">
    <source>
        <dbReference type="ARBA" id="ARBA00010641"/>
    </source>
</evidence>
<dbReference type="Pfam" id="PF04542">
    <property type="entry name" value="Sigma70_r2"/>
    <property type="match status" value="1"/>
</dbReference>
<dbReference type="InterPro" id="IPR036388">
    <property type="entry name" value="WH-like_DNA-bd_sf"/>
</dbReference>
<evidence type="ECO:0000256" key="3">
    <source>
        <dbReference type="ARBA" id="ARBA00023082"/>
    </source>
</evidence>
<dbReference type="SUPFAM" id="SSF88659">
    <property type="entry name" value="Sigma3 and sigma4 domains of RNA polymerase sigma factors"/>
    <property type="match status" value="1"/>
</dbReference>
<dbReference type="InterPro" id="IPR007627">
    <property type="entry name" value="RNA_pol_sigma70_r2"/>
</dbReference>
<dbReference type="InterPro" id="IPR014284">
    <property type="entry name" value="RNA_pol_sigma-70_dom"/>
</dbReference>
<dbReference type="RefSeq" id="WP_004872277.1">
    <property type="nucleotide sequence ID" value="NZ_CP005986.1"/>
</dbReference>
<dbReference type="InterPro" id="IPR013325">
    <property type="entry name" value="RNA_pol_sigma_r2"/>
</dbReference>
<dbReference type="PANTHER" id="PTHR43133:SF62">
    <property type="entry name" value="RNA POLYMERASE SIGMA FACTOR SIGZ"/>
    <property type="match status" value="1"/>
</dbReference>
<dbReference type="HOGENOM" id="CLU_047691_9_3_6"/>
<feature type="domain" description="RNA polymerase sigma-70 region 4" evidence="7">
    <location>
        <begin position="130"/>
        <end position="179"/>
    </location>
</feature>
<dbReference type="eggNOG" id="COG1595">
    <property type="taxonomic scope" value="Bacteria"/>
</dbReference>
<dbReference type="InterPro" id="IPR007630">
    <property type="entry name" value="RNA_pol_sigma70_r4"/>
</dbReference>
<feature type="domain" description="RNA polymerase sigma-70 region 2" evidence="6">
    <location>
        <begin position="35"/>
        <end position="93"/>
    </location>
</feature>
<dbReference type="KEGG" id="acz:Acaty_c1433"/>
<dbReference type="AlphaFoldDB" id="A0A059ZR17"/>
<gene>
    <name evidence="8" type="ORF">Acaty_c1433</name>
</gene>
<evidence type="ECO:0000313" key="8">
    <source>
        <dbReference type="EMBL" id="AIA55299.1"/>
    </source>
</evidence>
<dbReference type="Gene3D" id="1.10.1740.10">
    <property type="match status" value="1"/>
</dbReference>
<evidence type="ECO:0000313" key="9">
    <source>
        <dbReference type="Proteomes" id="UP000005522"/>
    </source>
</evidence>
<proteinExistence type="inferred from homology"/>
<accession>A0A059ZR17</accession>
<dbReference type="SUPFAM" id="SSF88946">
    <property type="entry name" value="Sigma2 domain of RNA polymerase sigma factors"/>
    <property type="match status" value="1"/>
</dbReference>
<reference evidence="8 9" key="1">
    <citation type="journal article" date="2009" name="J. Bacteriol.">
        <title>Draft genome sequence of the extremely acidophilic bacterium Acidithiobacillus caldus ATCC 51756 reveals metabolic versatility in the genus Acidithiobacillus.</title>
        <authorList>
            <person name="Valdes J."/>
            <person name="Quatrini R."/>
            <person name="Hallberg K."/>
            <person name="Dopson M."/>
            <person name="Valenzuela P.D."/>
            <person name="Holmes D.S."/>
        </authorList>
    </citation>
    <scope>NUCLEOTIDE SEQUENCE [LARGE SCALE GENOMIC DNA]</scope>
    <source>
        <strain evidence="9">ATCC 51756 / DSM 8584 / KU</strain>
    </source>
</reference>
<dbReference type="InterPro" id="IPR039425">
    <property type="entry name" value="RNA_pol_sigma-70-like"/>
</dbReference>
<keyword evidence="4" id="KW-0238">DNA-binding</keyword>
<keyword evidence="5" id="KW-0804">Transcription</keyword>
<keyword evidence="3" id="KW-0731">Sigma factor</keyword>
<dbReference type="InterPro" id="IPR013324">
    <property type="entry name" value="RNA_pol_sigma_r3/r4-like"/>
</dbReference>
<dbReference type="EMBL" id="CP005986">
    <property type="protein sequence ID" value="AIA55299.1"/>
    <property type="molecule type" value="Genomic_DNA"/>
</dbReference>
<dbReference type="CDD" id="cd06171">
    <property type="entry name" value="Sigma70_r4"/>
    <property type="match status" value="1"/>
</dbReference>
<evidence type="ECO:0000259" key="6">
    <source>
        <dbReference type="Pfam" id="PF04542"/>
    </source>
</evidence>
<name>A0A059ZR17_ACICK</name>
<dbReference type="Proteomes" id="UP000005522">
    <property type="component" value="Chromosome"/>
</dbReference>
<protein>
    <submittedName>
        <fullName evidence="8">RNA polymerase sigma factor</fullName>
    </submittedName>
</protein>
<keyword evidence="2" id="KW-0805">Transcription regulation</keyword>
<sequence>MSRPAEDTEALEQLLLATARGDQQAFKRFYDCSSAHLYPVALRILREEGKAAECLQEAYLKIWLRAADYEKGRSPLAWAAAIVRYQAIDFLRRLPKDLPEWEEPDWEHADFSADSGSGPCARERRLLEECLAQLPQDQRQAISQAFYRAATYEEVAQFSGTALGTVKSWIRRGLLALRECLEHGAA</sequence>
<evidence type="ECO:0000256" key="5">
    <source>
        <dbReference type="ARBA" id="ARBA00023163"/>
    </source>
</evidence>
<dbReference type="GeneID" id="92931634"/>
<dbReference type="PANTHER" id="PTHR43133">
    <property type="entry name" value="RNA POLYMERASE ECF-TYPE SIGMA FACTO"/>
    <property type="match status" value="1"/>
</dbReference>